<gene>
    <name evidence="4" type="ORF">ACZ11_10240</name>
</gene>
<evidence type="ECO:0000259" key="2">
    <source>
        <dbReference type="Pfam" id="PF13786"/>
    </source>
</evidence>
<dbReference type="Pfam" id="PF13786">
    <property type="entry name" value="DUF4179"/>
    <property type="match status" value="1"/>
</dbReference>
<dbReference type="Pfam" id="PF18705">
    <property type="entry name" value="DUF5643"/>
    <property type="match status" value="1"/>
</dbReference>
<dbReference type="Proteomes" id="UP000037326">
    <property type="component" value="Unassembled WGS sequence"/>
</dbReference>
<dbReference type="InterPro" id="IPR025436">
    <property type="entry name" value="DUF4179"/>
</dbReference>
<protein>
    <recommendedName>
        <fullName evidence="6">DUF4179 domain-containing protein</fullName>
    </recommendedName>
</protein>
<dbReference type="EMBL" id="LFXJ01000005">
    <property type="protein sequence ID" value="KMY32492.1"/>
    <property type="molecule type" value="Genomic_DNA"/>
</dbReference>
<keyword evidence="1" id="KW-0472">Membrane</keyword>
<feature type="transmembrane region" description="Helical" evidence="1">
    <location>
        <begin position="52"/>
        <end position="72"/>
    </location>
</feature>
<dbReference type="AlphaFoldDB" id="A0A0K9FE38"/>
<dbReference type="GeneID" id="96598627"/>
<keyword evidence="1" id="KW-1133">Transmembrane helix</keyword>
<evidence type="ECO:0000313" key="5">
    <source>
        <dbReference type="Proteomes" id="UP000037326"/>
    </source>
</evidence>
<evidence type="ECO:0000256" key="1">
    <source>
        <dbReference type="SAM" id="Phobius"/>
    </source>
</evidence>
<feature type="domain" description="DUF4179" evidence="2">
    <location>
        <begin position="48"/>
        <end position="141"/>
    </location>
</feature>
<evidence type="ECO:0008006" key="6">
    <source>
        <dbReference type="Google" id="ProtNLM"/>
    </source>
</evidence>
<feature type="domain" description="DUF5643" evidence="3">
    <location>
        <begin position="225"/>
        <end position="348"/>
    </location>
</feature>
<reference evidence="5" key="1">
    <citation type="submission" date="2015-07" db="EMBL/GenBank/DDBJ databases">
        <authorList>
            <consortium name="Consortium for Microbial Forensics and Genomics (microFORGE)"/>
            <person name="Knight B.M."/>
            <person name="Roberts D.P."/>
            <person name="Lin D."/>
            <person name="Hari K."/>
            <person name="Fletcher J."/>
            <person name="Melcher U."/>
            <person name="Blagden T."/>
            <person name="Winegar R.A."/>
        </authorList>
    </citation>
    <scope>NUCLEOTIDE SEQUENCE [LARGE SCALE GENOMIC DNA]</scope>
    <source>
        <strain evidence="5">DSM 23493</strain>
    </source>
</reference>
<accession>A0A0K9FE38</accession>
<dbReference type="InterPro" id="IPR040680">
    <property type="entry name" value="DUF5643"/>
</dbReference>
<sequence>MKKPFNENSTLPEFPRDEVRAAIANGIKQAEEQTNMTQTPVQIKRKSKRKPLLYVASAAAAFSIMVGSAAYVSPTFASTLSQLPIVGSVFSNSGLPGLKQASEQGLTSTIGEKHTINGISVTLDEILYDESNITVGFTINSEKELSNEYFGAGLDFTISGKNPEASSGSYGEKVLSPTVRTGIATFDVKDNMPDSFEMGLVLEGKGGEKWEFKAPVKKITDIVYVPVNHQQKAEGIQLDVSKISFSPSGIALDYKATEKGTIDNSQVGASFIEFRITDQNGKEITSHSGGGEGHFDKGVWNFSSTKSFDPISVDVQKLTITPYLMLPSGGGGVQINKDGTETKIPFDKSSLKEVKFQSFTVEVPKQNK</sequence>
<dbReference type="Gene3D" id="2.60.40.1640">
    <property type="entry name" value="Conserved domain protein"/>
    <property type="match status" value="1"/>
</dbReference>
<dbReference type="OrthoDB" id="2541898at2"/>
<name>A0A0K9FE38_9BACI</name>
<dbReference type="PATRIC" id="fig|582475.4.peg.1636"/>
<dbReference type="Gene3D" id="2.60.40.1630">
    <property type="entry name" value="bacillus anthracis domain"/>
    <property type="match status" value="1"/>
</dbReference>
<organism evidence="4 5">
    <name type="scientific">Lysinibacillus xylanilyticus</name>
    <dbReference type="NCBI Taxonomy" id="582475"/>
    <lineage>
        <taxon>Bacteria</taxon>
        <taxon>Bacillati</taxon>
        <taxon>Bacillota</taxon>
        <taxon>Bacilli</taxon>
        <taxon>Bacillales</taxon>
        <taxon>Bacillaceae</taxon>
        <taxon>Lysinibacillus</taxon>
    </lineage>
</organism>
<dbReference type="RefSeq" id="WP_049665797.1">
    <property type="nucleotide sequence ID" value="NZ_LFXJ01000005.1"/>
</dbReference>
<evidence type="ECO:0000313" key="4">
    <source>
        <dbReference type="EMBL" id="KMY32492.1"/>
    </source>
</evidence>
<evidence type="ECO:0000259" key="3">
    <source>
        <dbReference type="Pfam" id="PF18705"/>
    </source>
</evidence>
<comment type="caution">
    <text evidence="4">The sequence shown here is derived from an EMBL/GenBank/DDBJ whole genome shotgun (WGS) entry which is preliminary data.</text>
</comment>
<proteinExistence type="predicted"/>
<keyword evidence="1" id="KW-0812">Transmembrane</keyword>